<evidence type="ECO:0000256" key="3">
    <source>
        <dbReference type="ARBA" id="ARBA00022884"/>
    </source>
</evidence>
<keyword evidence="3 7" id="KW-0694">RNA-binding</keyword>
<proteinExistence type="inferred from homology"/>
<dbReference type="AlphaFoldDB" id="A0A841I6P5"/>
<evidence type="ECO:0000256" key="1">
    <source>
        <dbReference type="ARBA" id="ARBA00007345"/>
    </source>
</evidence>
<dbReference type="InterPro" id="IPR020934">
    <property type="entry name" value="Ribosomal_uS19_CS"/>
</dbReference>
<dbReference type="PROSITE" id="PS00323">
    <property type="entry name" value="RIBOSOMAL_S19"/>
    <property type="match status" value="1"/>
</dbReference>
<evidence type="ECO:0000256" key="7">
    <source>
        <dbReference type="HAMAP-Rule" id="MF_00531"/>
    </source>
</evidence>
<comment type="function">
    <text evidence="7">Protein S19 forms a complex with S13 that binds strongly to the 16S ribosomal RNA.</text>
</comment>
<organism evidence="10 11">
    <name type="scientific">Deinobacterium chartae</name>
    <dbReference type="NCBI Taxonomy" id="521158"/>
    <lineage>
        <taxon>Bacteria</taxon>
        <taxon>Thermotogati</taxon>
        <taxon>Deinococcota</taxon>
        <taxon>Deinococci</taxon>
        <taxon>Deinococcales</taxon>
        <taxon>Deinococcaceae</taxon>
        <taxon>Deinobacterium</taxon>
    </lineage>
</organism>
<evidence type="ECO:0000256" key="6">
    <source>
        <dbReference type="ARBA" id="ARBA00035163"/>
    </source>
</evidence>
<evidence type="ECO:0000313" key="11">
    <source>
        <dbReference type="Proteomes" id="UP000569951"/>
    </source>
</evidence>
<comment type="similarity">
    <text evidence="1 7 8">Belongs to the universal ribosomal protein uS19 family.</text>
</comment>
<dbReference type="EMBL" id="JACHHG010000023">
    <property type="protein sequence ID" value="MBB6100178.1"/>
    <property type="molecule type" value="Genomic_DNA"/>
</dbReference>
<keyword evidence="4 7" id="KW-0689">Ribosomal protein</keyword>
<reference evidence="10 11" key="1">
    <citation type="submission" date="2020-08" db="EMBL/GenBank/DDBJ databases">
        <title>Genomic Encyclopedia of Type Strains, Phase IV (KMG-IV): sequencing the most valuable type-strain genomes for metagenomic binning, comparative biology and taxonomic classification.</title>
        <authorList>
            <person name="Goeker M."/>
        </authorList>
    </citation>
    <scope>NUCLEOTIDE SEQUENCE [LARGE SCALE GENOMIC DNA]</scope>
    <source>
        <strain evidence="10 11">DSM 21458</strain>
    </source>
</reference>
<dbReference type="PANTHER" id="PTHR11880:SF8">
    <property type="entry name" value="SMALL RIBOSOMAL SUBUNIT PROTEIN US19M"/>
    <property type="match status" value="1"/>
</dbReference>
<comment type="caution">
    <text evidence="10">The sequence shown here is derived from an EMBL/GenBank/DDBJ whole genome shotgun (WGS) entry which is preliminary data.</text>
</comment>
<evidence type="ECO:0000256" key="4">
    <source>
        <dbReference type="ARBA" id="ARBA00022980"/>
    </source>
</evidence>
<evidence type="ECO:0000313" key="10">
    <source>
        <dbReference type="EMBL" id="MBB6100178.1"/>
    </source>
</evidence>
<dbReference type="GO" id="GO:0006412">
    <property type="term" value="P:translation"/>
    <property type="evidence" value="ECO:0007669"/>
    <property type="project" value="UniProtKB-UniRule"/>
</dbReference>
<accession>A0A841I6P5</accession>
<sequence length="95" mass="10782">MPRSLNKGPFVDGHLLDKVDALNDKNEKRVIKTWSRRSTIVPEMIGHTIAVYNGKQHVPVFVSEQMIGHKLGEFSPTRNYRGHGNDKSAKTSKRK</sequence>
<gene>
    <name evidence="7" type="primary">rpsS</name>
    <name evidence="10" type="ORF">HNR42_003648</name>
</gene>
<dbReference type="Proteomes" id="UP000569951">
    <property type="component" value="Unassembled WGS sequence"/>
</dbReference>
<dbReference type="GO" id="GO:0019843">
    <property type="term" value="F:rRNA binding"/>
    <property type="evidence" value="ECO:0007669"/>
    <property type="project" value="UniProtKB-UniRule"/>
</dbReference>
<dbReference type="Pfam" id="PF00203">
    <property type="entry name" value="Ribosomal_S19"/>
    <property type="match status" value="1"/>
</dbReference>
<dbReference type="SUPFAM" id="SSF54570">
    <property type="entry name" value="Ribosomal protein S19"/>
    <property type="match status" value="1"/>
</dbReference>
<dbReference type="HAMAP" id="MF_00531">
    <property type="entry name" value="Ribosomal_uS19"/>
    <property type="match status" value="1"/>
</dbReference>
<evidence type="ECO:0000256" key="2">
    <source>
        <dbReference type="ARBA" id="ARBA00022730"/>
    </source>
</evidence>
<evidence type="ECO:0000256" key="5">
    <source>
        <dbReference type="ARBA" id="ARBA00023274"/>
    </source>
</evidence>
<evidence type="ECO:0000256" key="8">
    <source>
        <dbReference type="RuleBase" id="RU003485"/>
    </source>
</evidence>
<dbReference type="InterPro" id="IPR023575">
    <property type="entry name" value="Ribosomal_uS19_SF"/>
</dbReference>
<feature type="region of interest" description="Disordered" evidence="9">
    <location>
        <begin position="72"/>
        <end position="95"/>
    </location>
</feature>
<dbReference type="GO" id="GO:0000028">
    <property type="term" value="P:ribosomal small subunit assembly"/>
    <property type="evidence" value="ECO:0007669"/>
    <property type="project" value="TreeGrafter"/>
</dbReference>
<dbReference type="FunFam" id="3.30.860.10:FF:000001">
    <property type="entry name" value="30S ribosomal protein S19"/>
    <property type="match status" value="1"/>
</dbReference>
<keyword evidence="11" id="KW-1185">Reference proteome</keyword>
<dbReference type="InterPro" id="IPR002222">
    <property type="entry name" value="Ribosomal_uS19"/>
</dbReference>
<keyword evidence="5 7" id="KW-0687">Ribonucleoprotein</keyword>
<dbReference type="Gene3D" id="3.30.860.10">
    <property type="entry name" value="30s Ribosomal Protein S19, Chain A"/>
    <property type="match status" value="1"/>
</dbReference>
<dbReference type="NCBIfam" id="TIGR01050">
    <property type="entry name" value="rpsS_bact"/>
    <property type="match status" value="1"/>
</dbReference>
<dbReference type="InterPro" id="IPR005732">
    <property type="entry name" value="Ribosomal_uS19_bac-type"/>
</dbReference>
<dbReference type="PIRSF" id="PIRSF002144">
    <property type="entry name" value="Ribosomal_S19"/>
    <property type="match status" value="1"/>
</dbReference>
<dbReference type="PANTHER" id="PTHR11880">
    <property type="entry name" value="RIBOSOMAL PROTEIN S19P FAMILY MEMBER"/>
    <property type="match status" value="1"/>
</dbReference>
<dbReference type="GO" id="GO:0015935">
    <property type="term" value="C:small ribosomal subunit"/>
    <property type="evidence" value="ECO:0007669"/>
    <property type="project" value="InterPro"/>
</dbReference>
<dbReference type="PRINTS" id="PR00975">
    <property type="entry name" value="RIBOSOMALS19"/>
</dbReference>
<evidence type="ECO:0000256" key="9">
    <source>
        <dbReference type="SAM" id="MobiDB-lite"/>
    </source>
</evidence>
<dbReference type="GO" id="GO:0003735">
    <property type="term" value="F:structural constituent of ribosome"/>
    <property type="evidence" value="ECO:0007669"/>
    <property type="project" value="InterPro"/>
</dbReference>
<dbReference type="RefSeq" id="WP_183988910.1">
    <property type="nucleotide sequence ID" value="NZ_JACHHG010000023.1"/>
</dbReference>
<dbReference type="GO" id="GO:0005737">
    <property type="term" value="C:cytoplasm"/>
    <property type="evidence" value="ECO:0007669"/>
    <property type="project" value="UniProtKB-ARBA"/>
</dbReference>
<keyword evidence="2 7" id="KW-0699">rRNA-binding</keyword>
<protein>
    <recommendedName>
        <fullName evidence="6 7">Small ribosomal subunit protein uS19</fullName>
    </recommendedName>
</protein>
<name>A0A841I6P5_9DEIO</name>